<feature type="compositionally biased region" description="Low complexity" evidence="1">
    <location>
        <begin position="8"/>
        <end position="35"/>
    </location>
</feature>
<dbReference type="Proteomes" id="UP000287651">
    <property type="component" value="Unassembled WGS sequence"/>
</dbReference>
<feature type="non-terminal residue" evidence="2">
    <location>
        <position position="94"/>
    </location>
</feature>
<reference evidence="2 3" key="1">
    <citation type="journal article" date="2014" name="Agronomy (Basel)">
        <title>A Draft Genome Sequence for Ensete ventricosum, the Drought-Tolerant Tree Against Hunger.</title>
        <authorList>
            <person name="Harrison J."/>
            <person name="Moore K.A."/>
            <person name="Paszkiewicz K."/>
            <person name="Jones T."/>
            <person name="Grant M."/>
            <person name="Ambacheew D."/>
            <person name="Muzemil S."/>
            <person name="Studholme D.J."/>
        </authorList>
    </citation>
    <scope>NUCLEOTIDE SEQUENCE [LARGE SCALE GENOMIC DNA]</scope>
</reference>
<gene>
    <name evidence="2" type="ORF">B296_00040644</name>
</gene>
<feature type="compositionally biased region" description="Gly residues" evidence="1">
    <location>
        <begin position="85"/>
        <end position="94"/>
    </location>
</feature>
<organism evidence="2 3">
    <name type="scientific">Ensete ventricosum</name>
    <name type="common">Abyssinian banana</name>
    <name type="synonym">Musa ensete</name>
    <dbReference type="NCBI Taxonomy" id="4639"/>
    <lineage>
        <taxon>Eukaryota</taxon>
        <taxon>Viridiplantae</taxon>
        <taxon>Streptophyta</taxon>
        <taxon>Embryophyta</taxon>
        <taxon>Tracheophyta</taxon>
        <taxon>Spermatophyta</taxon>
        <taxon>Magnoliopsida</taxon>
        <taxon>Liliopsida</taxon>
        <taxon>Zingiberales</taxon>
        <taxon>Musaceae</taxon>
        <taxon>Ensete</taxon>
    </lineage>
</organism>
<comment type="caution">
    <text evidence="2">The sequence shown here is derived from an EMBL/GenBank/DDBJ whole genome shotgun (WGS) entry which is preliminary data.</text>
</comment>
<name>A0A426YE09_ENSVE</name>
<evidence type="ECO:0000256" key="1">
    <source>
        <dbReference type="SAM" id="MobiDB-lite"/>
    </source>
</evidence>
<feature type="compositionally biased region" description="Basic and acidic residues" evidence="1">
    <location>
        <begin position="69"/>
        <end position="80"/>
    </location>
</feature>
<protein>
    <submittedName>
        <fullName evidence="2">Uncharacterized protein</fullName>
    </submittedName>
</protein>
<evidence type="ECO:0000313" key="2">
    <source>
        <dbReference type="EMBL" id="RRT49920.1"/>
    </source>
</evidence>
<dbReference type="AlphaFoldDB" id="A0A426YE09"/>
<sequence>MSLVGTQPSAATPASGASAATPTTATTSISSAATPYQSAEPARRHPHRCICLPRRPFTPSVLRSGRGLLHQEEKEEDGRQKTSRGRGGPCGGPL</sequence>
<accession>A0A426YE09</accession>
<evidence type="ECO:0000313" key="3">
    <source>
        <dbReference type="Proteomes" id="UP000287651"/>
    </source>
</evidence>
<feature type="region of interest" description="Disordered" evidence="1">
    <location>
        <begin position="1"/>
        <end position="94"/>
    </location>
</feature>
<dbReference type="EMBL" id="AMZH03013043">
    <property type="protein sequence ID" value="RRT49920.1"/>
    <property type="molecule type" value="Genomic_DNA"/>
</dbReference>
<proteinExistence type="predicted"/>